<keyword evidence="1" id="KW-1133">Transmembrane helix</keyword>
<protein>
    <submittedName>
        <fullName evidence="2">Uncharacterized protein</fullName>
    </submittedName>
</protein>
<evidence type="ECO:0000313" key="2">
    <source>
        <dbReference type="EMBL" id="KZD26053.1"/>
    </source>
</evidence>
<evidence type="ECO:0000313" key="3">
    <source>
        <dbReference type="Proteomes" id="UP000076501"/>
    </source>
</evidence>
<dbReference type="PATRIC" id="fig|1396.539.peg.4955"/>
<keyword evidence="1" id="KW-0472">Membrane</keyword>
<name>A0A161SVV8_BACCE</name>
<proteinExistence type="predicted"/>
<sequence>MLDQITWGTPGSLLCLGFFFAGLGIFLRSITSYTNNK</sequence>
<dbReference type="EMBL" id="LJKA01000084">
    <property type="protein sequence ID" value="KZD26053.1"/>
    <property type="molecule type" value="Genomic_DNA"/>
</dbReference>
<comment type="caution">
    <text evidence="2">The sequence shown here is derived from an EMBL/GenBank/DDBJ whole genome shotgun (WGS) entry which is preliminary data.</text>
</comment>
<keyword evidence="1" id="KW-0812">Transmembrane</keyword>
<accession>A0A161SVV8</accession>
<dbReference type="Proteomes" id="UP000076501">
    <property type="component" value="Unassembled WGS sequence"/>
</dbReference>
<dbReference type="AlphaFoldDB" id="A0A161SVV8"/>
<reference evidence="2 3" key="1">
    <citation type="submission" date="2015-09" db="EMBL/GenBank/DDBJ databases">
        <title>Bacillus cereus food isolates.</title>
        <authorList>
            <person name="Boekhorst J."/>
        </authorList>
    </citation>
    <scope>NUCLEOTIDE SEQUENCE [LARGE SCALE GENOMIC DNA]</scope>
    <source>
        <strain evidence="2 3">B4082</strain>
    </source>
</reference>
<organism evidence="2 3">
    <name type="scientific">Bacillus cereus</name>
    <dbReference type="NCBI Taxonomy" id="1396"/>
    <lineage>
        <taxon>Bacteria</taxon>
        <taxon>Bacillati</taxon>
        <taxon>Bacillota</taxon>
        <taxon>Bacilli</taxon>
        <taxon>Bacillales</taxon>
        <taxon>Bacillaceae</taxon>
        <taxon>Bacillus</taxon>
        <taxon>Bacillus cereus group</taxon>
    </lineage>
</organism>
<feature type="transmembrane region" description="Helical" evidence="1">
    <location>
        <begin position="6"/>
        <end position="27"/>
    </location>
</feature>
<gene>
    <name evidence="2" type="ORF">B4082_5768</name>
</gene>
<evidence type="ECO:0000256" key="1">
    <source>
        <dbReference type="SAM" id="Phobius"/>
    </source>
</evidence>